<keyword evidence="2" id="KW-1185">Reference proteome</keyword>
<dbReference type="GeneID" id="66072817"/>
<dbReference type="OrthoDB" id="3261350at2759"/>
<protein>
    <submittedName>
        <fullName evidence="1">Uncharacterized protein</fullName>
    </submittedName>
</protein>
<dbReference type="AlphaFoldDB" id="A0A9P7UX63"/>
<organism evidence="1 2">
    <name type="scientific">Marasmius oreades</name>
    <name type="common">fairy-ring Marasmius</name>
    <dbReference type="NCBI Taxonomy" id="181124"/>
    <lineage>
        <taxon>Eukaryota</taxon>
        <taxon>Fungi</taxon>
        <taxon>Dikarya</taxon>
        <taxon>Basidiomycota</taxon>
        <taxon>Agaricomycotina</taxon>
        <taxon>Agaricomycetes</taxon>
        <taxon>Agaricomycetidae</taxon>
        <taxon>Agaricales</taxon>
        <taxon>Marasmiineae</taxon>
        <taxon>Marasmiaceae</taxon>
        <taxon>Marasmius</taxon>
    </lineage>
</organism>
<evidence type="ECO:0000313" key="2">
    <source>
        <dbReference type="Proteomes" id="UP001049176"/>
    </source>
</evidence>
<accession>A0A9P7UX63</accession>
<gene>
    <name evidence="1" type="ORF">E1B28_003741</name>
</gene>
<dbReference type="Proteomes" id="UP001049176">
    <property type="component" value="Chromosome 2"/>
</dbReference>
<comment type="caution">
    <text evidence="1">The sequence shown here is derived from an EMBL/GenBank/DDBJ whole genome shotgun (WGS) entry which is preliminary data.</text>
</comment>
<sequence>MSADFDSAARMAKISYDICEAIRAALPAPPEQFFTVMVPGKVVNLKEYMGGFDIDGNETSPVLPNKTELAQAMLCEDMPTYSTVQLGPTGRSVARSYQAALSKLLPTGTARGSRLSAPPLELTHQQRNLPTLNYGTRRLWNGSLLNLDPKTHQTRVELYTKKQHNYTKVVEEKTKAFNAALEEAKCNAADPTNMESVRAIYDNWVDKNARTYRNYVQAAYMDWVITGKKEEVEYYFSVVDQDSALARVEQSKETMRAMVIQDSDGSVEAPESSLNSILLLPAKEDTNSTTQGDTKVNKSLKTTIQAFVEASDEYKNTEAKKDA</sequence>
<dbReference type="EMBL" id="CM032182">
    <property type="protein sequence ID" value="KAG7096294.1"/>
    <property type="molecule type" value="Genomic_DNA"/>
</dbReference>
<evidence type="ECO:0000313" key="1">
    <source>
        <dbReference type="EMBL" id="KAG7096294.1"/>
    </source>
</evidence>
<dbReference type="KEGG" id="more:E1B28_003741"/>
<dbReference type="RefSeq" id="XP_043012764.1">
    <property type="nucleotide sequence ID" value="XM_043148172.1"/>
</dbReference>
<proteinExistence type="predicted"/>
<reference evidence="1" key="1">
    <citation type="journal article" date="2021" name="Genome Biol. Evol.">
        <title>The assembled and annotated genome of the fairy-ring fungus Marasmius oreades.</title>
        <authorList>
            <person name="Hiltunen M."/>
            <person name="Ament-Velasquez S.L."/>
            <person name="Johannesson H."/>
        </authorList>
    </citation>
    <scope>NUCLEOTIDE SEQUENCE</scope>
    <source>
        <strain evidence="1">03SP1</strain>
    </source>
</reference>
<name>A0A9P7UX63_9AGAR</name>